<dbReference type="STRING" id="1296121.A0A1A6AF18"/>
<comment type="similarity">
    <text evidence="2">Belongs to the amino acid/polyamine transporter 2 family.</text>
</comment>
<dbReference type="GO" id="GO:0015179">
    <property type="term" value="F:L-amino acid transmembrane transporter activity"/>
    <property type="evidence" value="ECO:0007669"/>
    <property type="project" value="TreeGrafter"/>
</dbReference>
<reference evidence="9" key="2">
    <citation type="submission" date="2013-07" db="EMBL/GenBank/DDBJ databases">
        <authorList>
            <consortium name="The Broad Institute Genome Sequencing Platform"/>
            <person name="Cuomo C."/>
            <person name="Litvintseva A."/>
            <person name="Chen Y."/>
            <person name="Heitman J."/>
            <person name="Sun S."/>
            <person name="Springer D."/>
            <person name="Dromer F."/>
            <person name="Young S.K."/>
            <person name="Zeng Q."/>
            <person name="Gargeya S."/>
            <person name="Fitzgerald M."/>
            <person name="Abouelleil A."/>
            <person name="Alvarado L."/>
            <person name="Berlin A.M."/>
            <person name="Chapman S.B."/>
            <person name="Dewar J."/>
            <person name="Goldberg J."/>
            <person name="Griggs A."/>
            <person name="Gujja S."/>
            <person name="Hansen M."/>
            <person name="Howarth C."/>
            <person name="Imamovic A."/>
            <person name="Larimer J."/>
            <person name="McCowan C."/>
            <person name="Murphy C."/>
            <person name="Pearson M."/>
            <person name="Priest M."/>
            <person name="Roberts A."/>
            <person name="Saif S."/>
            <person name="Shea T."/>
            <person name="Sykes S."/>
            <person name="Wortman J."/>
            <person name="Nusbaum C."/>
            <person name="Birren B."/>
        </authorList>
    </citation>
    <scope>NUCLEOTIDE SEQUENCE</scope>
    <source>
        <strain evidence="9">CBS 10117</strain>
    </source>
</reference>
<feature type="transmembrane region" description="Helical" evidence="6">
    <location>
        <begin position="387"/>
        <end position="406"/>
    </location>
</feature>
<keyword evidence="10" id="KW-1185">Reference proteome</keyword>
<dbReference type="FunFam" id="1.20.1740.10:FF:000039">
    <property type="entry name" value="Neutral amino acid transporter (Eurofung)"/>
    <property type="match status" value="1"/>
</dbReference>
<feature type="transmembrane region" description="Helical" evidence="6">
    <location>
        <begin position="84"/>
        <end position="107"/>
    </location>
</feature>
<feature type="transmembrane region" description="Helical" evidence="6">
    <location>
        <begin position="346"/>
        <end position="366"/>
    </location>
</feature>
<keyword evidence="4 6" id="KW-1133">Transmembrane helix</keyword>
<sequence>MFYSKSKSDGEKPKDKFIEDIKVKEKKVRSDSNSSSNSDVEVGAAADAVKNAVRAVDSFDDDSRHDAVFGDVGDDGPNYRNVGWIATIAIMLKTMIGLGVLSIPAAFDTLGLIPGVLVLFSLAGMTTWTGYVVGKFKMNHRDCYGIDDAGMIVFGRVGKEILAVAYVLFQTFCAGSGMLSISIAFNALSVHGACTAVFVAVAAVIAFCVASVRTLHKLSPLAWIGLVSIITALLTLTVAVGVQERPAAAPRTPEPFKSDFKLFGNPSFVEAISAVSAIFFAYTGTPSFFPIAAEMKNPKHYTRSLLFTQGGVTVIYTVVGVVVYVFTGSFVSSPALGSAGPLMKKVCYGLALPGIIMSTTICTHFPSKYIFVRVLRGSKHLASNSPTHWITWLGCVGGCATFAYIISSSIPIFSTLVSLIGAFLGPILCLIPIGAMWFYDHYRWADRKVNNPNTIKFKLLAGWNIAIIIIGFFILIAGTYGSVVNIMDSFKNGETTGVWSCADNSGSV</sequence>
<dbReference type="KEGG" id="kdj:28964160"/>
<feature type="transmembrane region" description="Helical" evidence="6">
    <location>
        <begin position="412"/>
        <end position="439"/>
    </location>
</feature>
<dbReference type="PANTHER" id="PTHR22950">
    <property type="entry name" value="AMINO ACID TRANSPORTER"/>
    <property type="match status" value="1"/>
</dbReference>
<name>A0A1A6AF18_9TREE</name>
<keyword evidence="3 6" id="KW-0812">Transmembrane</keyword>
<dbReference type="RefSeq" id="XP_018266486.1">
    <property type="nucleotide sequence ID" value="XM_018403832.1"/>
</dbReference>
<evidence type="ECO:0000313" key="10">
    <source>
        <dbReference type="Proteomes" id="UP000078595"/>
    </source>
</evidence>
<dbReference type="EMBL" id="KI894027">
    <property type="protein sequence ID" value="OBR88644.1"/>
    <property type="molecule type" value="Genomic_DNA"/>
</dbReference>
<dbReference type="Pfam" id="PF01490">
    <property type="entry name" value="Aa_trans"/>
    <property type="match status" value="1"/>
</dbReference>
<evidence type="ECO:0000313" key="8">
    <source>
        <dbReference type="EMBL" id="OBR88644.1"/>
    </source>
</evidence>
<feature type="transmembrane region" description="Helical" evidence="6">
    <location>
        <begin position="190"/>
        <end position="209"/>
    </location>
</feature>
<dbReference type="PANTHER" id="PTHR22950:SF683">
    <property type="entry name" value="AMINO ACID TRANSPORTER (EUROFUNG)"/>
    <property type="match status" value="1"/>
</dbReference>
<feature type="transmembrane region" description="Helical" evidence="6">
    <location>
        <begin position="460"/>
        <end position="480"/>
    </location>
</feature>
<evidence type="ECO:0000256" key="2">
    <source>
        <dbReference type="ARBA" id="ARBA00008066"/>
    </source>
</evidence>
<feature type="transmembrane region" description="Helical" evidence="6">
    <location>
        <begin position="113"/>
        <end position="133"/>
    </location>
</feature>
<protein>
    <recommendedName>
        <fullName evidence="7">Amino acid transporter transmembrane domain-containing protein</fullName>
    </recommendedName>
</protein>
<dbReference type="EMBL" id="CP144530">
    <property type="protein sequence ID" value="WWC57926.1"/>
    <property type="molecule type" value="Genomic_DNA"/>
</dbReference>
<evidence type="ECO:0000256" key="3">
    <source>
        <dbReference type="ARBA" id="ARBA00022692"/>
    </source>
</evidence>
<reference evidence="9" key="3">
    <citation type="submission" date="2024-02" db="EMBL/GenBank/DDBJ databases">
        <title>Comparative genomics of Cryptococcus and Kwoniella reveals pathogenesis evolution and contrasting modes of karyotype evolution via chromosome fusion or intercentromeric recombination.</title>
        <authorList>
            <person name="Coelho M.A."/>
            <person name="David-Palma M."/>
            <person name="Shea T."/>
            <person name="Bowers K."/>
            <person name="McGinley-Smith S."/>
            <person name="Mohammad A.W."/>
            <person name="Gnirke A."/>
            <person name="Yurkov A.M."/>
            <person name="Nowrousian M."/>
            <person name="Sun S."/>
            <person name="Cuomo C.A."/>
            <person name="Heitman J."/>
        </authorList>
    </citation>
    <scope>NUCLEOTIDE SEQUENCE</scope>
    <source>
        <strain evidence="9">CBS 10117</strain>
    </source>
</reference>
<evidence type="ECO:0000256" key="5">
    <source>
        <dbReference type="ARBA" id="ARBA00023136"/>
    </source>
</evidence>
<evidence type="ECO:0000256" key="4">
    <source>
        <dbReference type="ARBA" id="ARBA00022989"/>
    </source>
</evidence>
<proteinExistence type="inferred from homology"/>
<gene>
    <name evidence="8" type="ORF">I303_00461</name>
    <name evidence="9" type="ORF">I303_100461</name>
</gene>
<dbReference type="OrthoDB" id="40134at2759"/>
<dbReference type="AlphaFoldDB" id="A0A1A6AF18"/>
<feature type="transmembrane region" description="Helical" evidence="6">
    <location>
        <begin position="221"/>
        <end position="242"/>
    </location>
</feature>
<comment type="subcellular location">
    <subcellularLocation>
        <location evidence="1">Membrane</location>
        <topology evidence="1">Multi-pass membrane protein</topology>
    </subcellularLocation>
</comment>
<evidence type="ECO:0000256" key="6">
    <source>
        <dbReference type="SAM" id="Phobius"/>
    </source>
</evidence>
<dbReference type="VEuPathDB" id="FungiDB:I303_00461"/>
<keyword evidence="5 6" id="KW-0472">Membrane</keyword>
<evidence type="ECO:0000313" key="9">
    <source>
        <dbReference type="EMBL" id="WWC57926.1"/>
    </source>
</evidence>
<dbReference type="Gene3D" id="1.20.1740.10">
    <property type="entry name" value="Amino acid/polyamine transporter I"/>
    <property type="match status" value="1"/>
</dbReference>
<feature type="transmembrane region" description="Helical" evidence="6">
    <location>
        <begin position="305"/>
        <end position="326"/>
    </location>
</feature>
<reference evidence="8" key="1">
    <citation type="submission" date="2013-07" db="EMBL/GenBank/DDBJ databases">
        <title>The Genome Sequence of Cryptococcus dejecticola CBS10117.</title>
        <authorList>
            <consortium name="The Broad Institute Genome Sequencing Platform"/>
            <person name="Cuomo C."/>
            <person name="Litvintseva A."/>
            <person name="Chen Y."/>
            <person name="Heitman J."/>
            <person name="Sun S."/>
            <person name="Springer D."/>
            <person name="Dromer F."/>
            <person name="Young S.K."/>
            <person name="Zeng Q."/>
            <person name="Gargeya S."/>
            <person name="Fitzgerald M."/>
            <person name="Abouelleil A."/>
            <person name="Alvarado L."/>
            <person name="Berlin A.M."/>
            <person name="Chapman S.B."/>
            <person name="Dewar J."/>
            <person name="Goldberg J."/>
            <person name="Griggs A."/>
            <person name="Gujja S."/>
            <person name="Hansen M."/>
            <person name="Howarth C."/>
            <person name="Imamovic A."/>
            <person name="Larimer J."/>
            <person name="McCowan C."/>
            <person name="Murphy C."/>
            <person name="Pearson M."/>
            <person name="Priest M."/>
            <person name="Roberts A."/>
            <person name="Saif S."/>
            <person name="Shea T."/>
            <person name="Sykes S."/>
            <person name="Wortman J."/>
            <person name="Nusbaum C."/>
            <person name="Birren B."/>
        </authorList>
    </citation>
    <scope>NUCLEOTIDE SEQUENCE [LARGE SCALE GENOMIC DNA]</scope>
    <source>
        <strain evidence="8">CBS 10117</strain>
    </source>
</reference>
<feature type="transmembrane region" description="Helical" evidence="6">
    <location>
        <begin position="262"/>
        <end position="284"/>
    </location>
</feature>
<evidence type="ECO:0000256" key="1">
    <source>
        <dbReference type="ARBA" id="ARBA00004141"/>
    </source>
</evidence>
<accession>A0A1A6AF18</accession>
<dbReference type="InterPro" id="IPR013057">
    <property type="entry name" value="AA_transpt_TM"/>
</dbReference>
<evidence type="ECO:0000259" key="7">
    <source>
        <dbReference type="Pfam" id="PF01490"/>
    </source>
</evidence>
<feature type="domain" description="Amino acid transporter transmembrane" evidence="7">
    <location>
        <begin position="81"/>
        <end position="483"/>
    </location>
</feature>
<dbReference type="GeneID" id="28964160"/>
<organism evidence="8">
    <name type="scientific">Kwoniella dejecticola CBS 10117</name>
    <dbReference type="NCBI Taxonomy" id="1296121"/>
    <lineage>
        <taxon>Eukaryota</taxon>
        <taxon>Fungi</taxon>
        <taxon>Dikarya</taxon>
        <taxon>Basidiomycota</taxon>
        <taxon>Agaricomycotina</taxon>
        <taxon>Tremellomycetes</taxon>
        <taxon>Tremellales</taxon>
        <taxon>Cryptococcaceae</taxon>
        <taxon>Kwoniella</taxon>
    </lineage>
</organism>
<feature type="transmembrane region" description="Helical" evidence="6">
    <location>
        <begin position="161"/>
        <end position="184"/>
    </location>
</feature>
<dbReference type="GO" id="GO:0016020">
    <property type="term" value="C:membrane"/>
    <property type="evidence" value="ECO:0007669"/>
    <property type="project" value="UniProtKB-SubCell"/>
</dbReference>
<dbReference type="Proteomes" id="UP000078595">
    <property type="component" value="Chromosome 1"/>
</dbReference>